<reference evidence="2" key="1">
    <citation type="submission" date="2019-11" db="EMBL/GenBank/DDBJ databases">
        <title>Leishmania tarentolae CDS.</title>
        <authorList>
            <person name="Goto Y."/>
            <person name="Yamagishi J."/>
        </authorList>
    </citation>
    <scope>NUCLEOTIDE SEQUENCE [LARGE SCALE GENOMIC DNA]</scope>
    <source>
        <strain evidence="2">Parrot Tar II</strain>
    </source>
</reference>
<dbReference type="GO" id="GO:0008537">
    <property type="term" value="C:proteasome activator complex"/>
    <property type="evidence" value="ECO:0007669"/>
    <property type="project" value="InterPro"/>
</dbReference>
<dbReference type="AlphaFoldDB" id="A0A640KSK2"/>
<evidence type="ECO:0000259" key="1">
    <source>
        <dbReference type="Pfam" id="PF02252"/>
    </source>
</evidence>
<feature type="domain" description="Proteasome activator PA28 C-terminal" evidence="1">
    <location>
        <begin position="241"/>
        <end position="295"/>
    </location>
</feature>
<comment type="caution">
    <text evidence="2">The sequence shown here is derived from an EMBL/GenBank/DDBJ whole genome shotgun (WGS) entry which is preliminary data.</text>
</comment>
<dbReference type="InterPro" id="IPR036997">
    <property type="entry name" value="PA28_C_sf"/>
</dbReference>
<proteinExistence type="predicted"/>
<keyword evidence="3" id="KW-1185">Reference proteome</keyword>
<evidence type="ECO:0000313" key="2">
    <source>
        <dbReference type="EMBL" id="GET92583.1"/>
    </source>
</evidence>
<dbReference type="Pfam" id="PF02252">
    <property type="entry name" value="PA28_C"/>
    <property type="match status" value="1"/>
</dbReference>
<accession>A0A640KSK2</accession>
<keyword evidence="2" id="KW-0647">Proteasome</keyword>
<dbReference type="InterPro" id="IPR036252">
    <property type="entry name" value="Proteasome_activ_sf"/>
</dbReference>
<name>A0A640KSK2_LEITA</name>
<dbReference type="InterPro" id="IPR003186">
    <property type="entry name" value="PA28_C"/>
</dbReference>
<organism evidence="2 3">
    <name type="scientific">Leishmania tarentolae</name>
    <name type="common">Sauroleishmania tarentolae</name>
    <dbReference type="NCBI Taxonomy" id="5689"/>
    <lineage>
        <taxon>Eukaryota</taxon>
        <taxon>Discoba</taxon>
        <taxon>Euglenozoa</taxon>
        <taxon>Kinetoplastea</taxon>
        <taxon>Metakinetoplastina</taxon>
        <taxon>Trypanosomatida</taxon>
        <taxon>Trypanosomatidae</taxon>
        <taxon>Leishmaniinae</taxon>
        <taxon>Leishmania</taxon>
        <taxon>lizard Leishmania</taxon>
    </lineage>
</organism>
<gene>
    <name evidence="2" type="ORF">LtaPh_3508700</name>
</gene>
<dbReference type="Gene3D" id="1.20.120.180">
    <property type="entry name" value="Proteasome activator pa28, C-terminal domain"/>
    <property type="match status" value="1"/>
</dbReference>
<dbReference type="OrthoDB" id="244716at2759"/>
<dbReference type="VEuPathDB" id="TriTrypDB:LtaPh_3508700"/>
<protein>
    <submittedName>
        <fullName evidence="2">Proteasome activator protein pa26, putative</fullName>
    </submittedName>
</protein>
<dbReference type="Proteomes" id="UP000419144">
    <property type="component" value="Unassembled WGS sequence"/>
</dbReference>
<dbReference type="SUPFAM" id="SSF47216">
    <property type="entry name" value="Proteasome activator"/>
    <property type="match status" value="1"/>
</dbReference>
<dbReference type="EMBL" id="BLBS01000056">
    <property type="protein sequence ID" value="GET92583.1"/>
    <property type="molecule type" value="Genomic_DNA"/>
</dbReference>
<evidence type="ECO:0000313" key="3">
    <source>
        <dbReference type="Proteomes" id="UP000419144"/>
    </source>
</evidence>
<sequence>MGNSSGKARTKGVYLWTSHISPSQKPFEKRQWKEQTLSSNAGYSSNIELVPTKSWRSRAESRACPLLSHVGLFLCAGAQRFPEKHYITGNRYYRGEVILKNGRVDFIAVDDAPLPSSPPLPPPLLTLPCSSYSCSVRNLALCVLFTRCCSRPIRTRTFIHHHTLSSLPSSHVLKMPPKRGAMAQAIRDTFTEEASLAVVEEWSLKVVSDLETRATNAHHARQGVLAKPYTADAAETVPVTVVASLREFQGQLHDIYRAAETIRTVISCRIPELKAEDNLGVEVQMTVLKMIDSLEGRLLGSPGGDKEGGGPGVAGMYAAREYLAARGAVEDKVLGKVSDDDKKTKSAAPSVLMELQQIDADALLKLELSATQISTQIRSFINAYALNWKKLIQPRSNASEKSIS</sequence>